<evidence type="ECO:0000256" key="2">
    <source>
        <dbReference type="ARBA" id="ARBA00007613"/>
    </source>
</evidence>
<evidence type="ECO:0000256" key="5">
    <source>
        <dbReference type="ARBA" id="ARBA00022692"/>
    </source>
</evidence>
<dbReference type="Proteomes" id="UP001596023">
    <property type="component" value="Unassembled WGS sequence"/>
</dbReference>
<dbReference type="PANTHER" id="PTHR30026">
    <property type="entry name" value="OUTER MEMBRANE PROTEIN TOLC"/>
    <property type="match status" value="1"/>
</dbReference>
<evidence type="ECO:0000256" key="8">
    <source>
        <dbReference type="SAM" id="Coils"/>
    </source>
</evidence>
<protein>
    <submittedName>
        <fullName evidence="10">TolC family protein</fullName>
    </submittedName>
</protein>
<accession>A0ABV9KZ57</accession>
<dbReference type="Gene3D" id="1.20.1600.10">
    <property type="entry name" value="Outer membrane efflux proteins (OEP)"/>
    <property type="match status" value="1"/>
</dbReference>
<gene>
    <name evidence="10" type="ORF">ACFO6W_15185</name>
</gene>
<dbReference type="RefSeq" id="WP_379997889.1">
    <property type="nucleotide sequence ID" value="NZ_JBHSGN010000090.1"/>
</dbReference>
<keyword evidence="5" id="KW-0812">Transmembrane</keyword>
<evidence type="ECO:0000256" key="9">
    <source>
        <dbReference type="SAM" id="SignalP"/>
    </source>
</evidence>
<keyword evidence="11" id="KW-1185">Reference proteome</keyword>
<name>A0ABV9KZ57_9BACT</name>
<comment type="subcellular location">
    <subcellularLocation>
        <location evidence="1">Cell outer membrane</location>
    </subcellularLocation>
</comment>
<feature type="signal peptide" evidence="9">
    <location>
        <begin position="1"/>
        <end position="22"/>
    </location>
</feature>
<sequence>MNKKYFMILVICSVIVHLPAQTKYSLNDCKQMAVENNKKIKNSQLEINAAKEAKKDAFTNYFPSVSASGFGFKAKDPLVALNMGGAPIGFLKDGMTATISVSQPVFVGGKIVYGNKLADLGIQVSQYQSRLSENDILLNTENLYWQLVSLSEKEKTLDIIDSQLDVLLKDVELSYKAGLITNNDVLKVKLKKNEIASNRINLDNNIRLVKMSMCQQIGLELTTSETFEITAPNIEEVESPAVYYVNHKDALPNRMESKLLDKNIEASKLQTKIKRADYLPTVAVGATYYKENFLDGWTGNGAVFVSVSIPLSGWWGGSHVIKQQKIKEQIAYNDKLDMEEQLLLQMQKVRNDLDNAYKQILLAKEAIGQSSENLRLNNDYYKAGTVTLTDVLDAQFLLQQSRDRYVETYSAYEQKRFEYLQVTGR</sequence>
<proteinExistence type="inferred from homology"/>
<keyword evidence="6" id="KW-0472">Membrane</keyword>
<evidence type="ECO:0000313" key="10">
    <source>
        <dbReference type="EMBL" id="MFC4675044.1"/>
    </source>
</evidence>
<dbReference type="InterPro" id="IPR003423">
    <property type="entry name" value="OMP_efflux"/>
</dbReference>
<dbReference type="PANTHER" id="PTHR30026:SF20">
    <property type="entry name" value="OUTER MEMBRANE PROTEIN TOLC"/>
    <property type="match status" value="1"/>
</dbReference>
<evidence type="ECO:0000256" key="6">
    <source>
        <dbReference type="ARBA" id="ARBA00023136"/>
    </source>
</evidence>
<evidence type="ECO:0000313" key="11">
    <source>
        <dbReference type="Proteomes" id="UP001596023"/>
    </source>
</evidence>
<evidence type="ECO:0000256" key="3">
    <source>
        <dbReference type="ARBA" id="ARBA00022448"/>
    </source>
</evidence>
<comment type="caution">
    <text evidence="10">The sequence shown here is derived from an EMBL/GenBank/DDBJ whole genome shotgun (WGS) entry which is preliminary data.</text>
</comment>
<keyword evidence="7" id="KW-0998">Cell outer membrane</keyword>
<reference evidence="11" key="1">
    <citation type="journal article" date="2019" name="Int. J. Syst. Evol. Microbiol.">
        <title>The Global Catalogue of Microorganisms (GCM) 10K type strain sequencing project: providing services to taxonomists for standard genome sequencing and annotation.</title>
        <authorList>
            <consortium name="The Broad Institute Genomics Platform"/>
            <consortium name="The Broad Institute Genome Sequencing Center for Infectious Disease"/>
            <person name="Wu L."/>
            <person name="Ma J."/>
        </authorList>
    </citation>
    <scope>NUCLEOTIDE SEQUENCE [LARGE SCALE GENOMIC DNA]</scope>
    <source>
        <strain evidence="11">CCUG 66188</strain>
    </source>
</reference>
<dbReference type="EMBL" id="JBHSGN010000090">
    <property type="protein sequence ID" value="MFC4675044.1"/>
    <property type="molecule type" value="Genomic_DNA"/>
</dbReference>
<feature type="chain" id="PRO_5045574038" evidence="9">
    <location>
        <begin position="23"/>
        <end position="425"/>
    </location>
</feature>
<comment type="similarity">
    <text evidence="2">Belongs to the outer membrane factor (OMF) (TC 1.B.17) family.</text>
</comment>
<evidence type="ECO:0000256" key="1">
    <source>
        <dbReference type="ARBA" id="ARBA00004442"/>
    </source>
</evidence>
<keyword evidence="3" id="KW-0813">Transport</keyword>
<organism evidence="10 11">
    <name type="scientific">Dysgonomonas termitidis</name>
    <dbReference type="NCBI Taxonomy" id="1516126"/>
    <lineage>
        <taxon>Bacteria</taxon>
        <taxon>Pseudomonadati</taxon>
        <taxon>Bacteroidota</taxon>
        <taxon>Bacteroidia</taxon>
        <taxon>Bacteroidales</taxon>
        <taxon>Dysgonomonadaceae</taxon>
        <taxon>Dysgonomonas</taxon>
    </lineage>
</organism>
<evidence type="ECO:0000256" key="7">
    <source>
        <dbReference type="ARBA" id="ARBA00023237"/>
    </source>
</evidence>
<dbReference type="Pfam" id="PF02321">
    <property type="entry name" value="OEP"/>
    <property type="match status" value="1"/>
</dbReference>
<keyword evidence="9" id="KW-0732">Signal</keyword>
<dbReference type="SUPFAM" id="SSF56954">
    <property type="entry name" value="Outer membrane efflux proteins (OEP)"/>
    <property type="match status" value="1"/>
</dbReference>
<dbReference type="InterPro" id="IPR051906">
    <property type="entry name" value="TolC-like"/>
</dbReference>
<keyword evidence="4" id="KW-1134">Transmembrane beta strand</keyword>
<feature type="coiled-coil region" evidence="8">
    <location>
        <begin position="339"/>
        <end position="366"/>
    </location>
</feature>
<keyword evidence="8" id="KW-0175">Coiled coil</keyword>
<evidence type="ECO:0000256" key="4">
    <source>
        <dbReference type="ARBA" id="ARBA00022452"/>
    </source>
</evidence>